<evidence type="ECO:0000259" key="1">
    <source>
        <dbReference type="Pfam" id="PF00668"/>
    </source>
</evidence>
<reference evidence="2 3" key="1">
    <citation type="submission" date="2015-07" db="EMBL/GenBank/DDBJ databases">
        <authorList>
            <person name="Ju K.-S."/>
            <person name="Doroghazi J.R."/>
            <person name="Metcalf W.W."/>
        </authorList>
    </citation>
    <scope>NUCLEOTIDE SEQUENCE [LARGE SCALE GENOMIC DNA]</scope>
    <source>
        <strain evidence="2 3">NRRL B-3589</strain>
    </source>
</reference>
<dbReference type="EMBL" id="LGUT01002882">
    <property type="protein sequence ID" value="KOG86364.1"/>
    <property type="molecule type" value="Genomic_DNA"/>
</dbReference>
<name>A0ABR5IYZ8_9ACTN</name>
<dbReference type="PANTHER" id="PTHR45527">
    <property type="entry name" value="NONRIBOSOMAL PEPTIDE SYNTHETASE"/>
    <property type="match status" value="1"/>
</dbReference>
<dbReference type="SUPFAM" id="SSF52777">
    <property type="entry name" value="CoA-dependent acyltransferases"/>
    <property type="match status" value="1"/>
</dbReference>
<dbReference type="InterPro" id="IPR023213">
    <property type="entry name" value="CAT-like_dom_sf"/>
</dbReference>
<protein>
    <recommendedName>
        <fullName evidence="1">Condensation domain-containing protein</fullName>
    </recommendedName>
</protein>
<dbReference type="PANTHER" id="PTHR45527:SF1">
    <property type="entry name" value="FATTY ACID SYNTHASE"/>
    <property type="match status" value="1"/>
</dbReference>
<dbReference type="Gene3D" id="3.30.559.10">
    <property type="entry name" value="Chloramphenicol acetyltransferase-like domain"/>
    <property type="match status" value="1"/>
</dbReference>
<dbReference type="Pfam" id="PF00668">
    <property type="entry name" value="Condensation"/>
    <property type="match status" value="1"/>
</dbReference>
<feature type="non-terminal residue" evidence="2">
    <location>
        <position position="1"/>
    </location>
</feature>
<proteinExistence type="predicted"/>
<evidence type="ECO:0000313" key="3">
    <source>
        <dbReference type="Proteomes" id="UP000037020"/>
    </source>
</evidence>
<organism evidence="2 3">
    <name type="scientific">Streptomyces varsoviensis</name>
    <dbReference type="NCBI Taxonomy" id="67373"/>
    <lineage>
        <taxon>Bacteria</taxon>
        <taxon>Bacillati</taxon>
        <taxon>Actinomycetota</taxon>
        <taxon>Actinomycetes</taxon>
        <taxon>Kitasatosporales</taxon>
        <taxon>Streptomycetaceae</taxon>
        <taxon>Streptomyces</taxon>
    </lineage>
</organism>
<gene>
    <name evidence="2" type="ORF">ADK38_31475</name>
</gene>
<sequence length="160" mass="18165">YDQQGPDVYTLQVCFDLEGTIDAPALRAAAQTLLARHANLRAGFRHEGLSRPVQVIPADADVPWRELDLSGLGEAERAAEAELFLVRDREERFDPARPPLLRFTLLTLGDDRHRLVFTHHHLLLDGWSLPVLARELFTLYGNPRGDLPAVRPYSDHLKWL</sequence>
<dbReference type="InterPro" id="IPR001242">
    <property type="entry name" value="Condensation_dom"/>
</dbReference>
<feature type="domain" description="Condensation" evidence="1">
    <location>
        <begin position="5"/>
        <end position="159"/>
    </location>
</feature>
<dbReference type="Proteomes" id="UP000037020">
    <property type="component" value="Unassembled WGS sequence"/>
</dbReference>
<keyword evidence="3" id="KW-1185">Reference proteome</keyword>
<comment type="caution">
    <text evidence="2">The sequence shown here is derived from an EMBL/GenBank/DDBJ whole genome shotgun (WGS) entry which is preliminary data.</text>
</comment>
<feature type="non-terminal residue" evidence="2">
    <location>
        <position position="160"/>
    </location>
</feature>
<accession>A0ABR5IYZ8</accession>
<evidence type="ECO:0000313" key="2">
    <source>
        <dbReference type="EMBL" id="KOG86364.1"/>
    </source>
</evidence>